<evidence type="ECO:0000256" key="1">
    <source>
        <dbReference type="SAM" id="SignalP"/>
    </source>
</evidence>
<accession>A0ABR2MC83</accession>
<gene>
    <name evidence="2" type="ORF">KSP40_PGU009185</name>
</gene>
<evidence type="ECO:0000313" key="3">
    <source>
        <dbReference type="Proteomes" id="UP001412067"/>
    </source>
</evidence>
<name>A0ABR2MC83_9ASPA</name>
<keyword evidence="1" id="KW-0732">Signal</keyword>
<comment type="caution">
    <text evidence="2">The sequence shown here is derived from an EMBL/GenBank/DDBJ whole genome shotgun (WGS) entry which is preliminary data.</text>
</comment>
<organism evidence="2 3">
    <name type="scientific">Platanthera guangdongensis</name>
    <dbReference type="NCBI Taxonomy" id="2320717"/>
    <lineage>
        <taxon>Eukaryota</taxon>
        <taxon>Viridiplantae</taxon>
        <taxon>Streptophyta</taxon>
        <taxon>Embryophyta</taxon>
        <taxon>Tracheophyta</taxon>
        <taxon>Spermatophyta</taxon>
        <taxon>Magnoliopsida</taxon>
        <taxon>Liliopsida</taxon>
        <taxon>Asparagales</taxon>
        <taxon>Orchidaceae</taxon>
        <taxon>Orchidoideae</taxon>
        <taxon>Orchideae</taxon>
        <taxon>Orchidinae</taxon>
        <taxon>Platanthera</taxon>
    </lineage>
</organism>
<reference evidence="2 3" key="1">
    <citation type="journal article" date="2022" name="Nat. Plants">
        <title>Genomes of leafy and leafless Platanthera orchids illuminate the evolution of mycoheterotrophy.</title>
        <authorList>
            <person name="Li M.H."/>
            <person name="Liu K.W."/>
            <person name="Li Z."/>
            <person name="Lu H.C."/>
            <person name="Ye Q.L."/>
            <person name="Zhang D."/>
            <person name="Wang J.Y."/>
            <person name="Li Y.F."/>
            <person name="Zhong Z.M."/>
            <person name="Liu X."/>
            <person name="Yu X."/>
            <person name="Liu D.K."/>
            <person name="Tu X.D."/>
            <person name="Liu B."/>
            <person name="Hao Y."/>
            <person name="Liao X.Y."/>
            <person name="Jiang Y.T."/>
            <person name="Sun W.H."/>
            <person name="Chen J."/>
            <person name="Chen Y.Q."/>
            <person name="Ai Y."/>
            <person name="Zhai J.W."/>
            <person name="Wu S.S."/>
            <person name="Zhou Z."/>
            <person name="Hsiao Y.Y."/>
            <person name="Wu W.L."/>
            <person name="Chen Y.Y."/>
            <person name="Lin Y.F."/>
            <person name="Hsu J.L."/>
            <person name="Li C.Y."/>
            <person name="Wang Z.W."/>
            <person name="Zhao X."/>
            <person name="Zhong W.Y."/>
            <person name="Ma X.K."/>
            <person name="Ma L."/>
            <person name="Huang J."/>
            <person name="Chen G.Z."/>
            <person name="Huang M.Z."/>
            <person name="Huang L."/>
            <person name="Peng D.H."/>
            <person name="Luo Y.B."/>
            <person name="Zou S.Q."/>
            <person name="Chen S.P."/>
            <person name="Lan S."/>
            <person name="Tsai W.C."/>
            <person name="Van de Peer Y."/>
            <person name="Liu Z.J."/>
        </authorList>
    </citation>
    <scope>NUCLEOTIDE SEQUENCE [LARGE SCALE GENOMIC DNA]</scope>
    <source>
        <strain evidence="2">Lor288</strain>
    </source>
</reference>
<keyword evidence="3" id="KW-1185">Reference proteome</keyword>
<dbReference type="PANTHER" id="PTHR36000">
    <property type="entry name" value="DEFECTIVE 1273 PROTEIN, PUTATIVE-RELATED"/>
    <property type="match status" value="1"/>
</dbReference>
<dbReference type="EMBL" id="JBBWWR010000009">
    <property type="protein sequence ID" value="KAK8961623.1"/>
    <property type="molecule type" value="Genomic_DNA"/>
</dbReference>
<sequence length="244" mass="27188">MSSAVSSPLHLHSLLATSIISTSASPSSYPSSRSSLQWTNPLCLPMPALLRIPSHRRFLPRAINLSAGNPSDPSRSLNRLVDYAQKLFDDLPQPVKSFPWSRAVKNFFRLIFDLSCAVAKYLSVPVLAVSSLSEMSYCGHERKLALVPFPFLIGFFLAGVLSETASELSPLQKEGEFPLHLLPVAIFFLMLKLPGPYYPYWGRLLLPHVGNGGLWRTAWLLFVWYRGIARTEIKPVSYDHGDSS</sequence>
<dbReference type="Proteomes" id="UP001412067">
    <property type="component" value="Unassembled WGS sequence"/>
</dbReference>
<dbReference type="PANTHER" id="PTHR36000:SF2">
    <property type="entry name" value="DEFECTIVE 1273 PROTEIN, PUTATIVE-RELATED"/>
    <property type="match status" value="1"/>
</dbReference>
<feature type="chain" id="PRO_5046932258" evidence="1">
    <location>
        <begin position="25"/>
        <end position="244"/>
    </location>
</feature>
<protein>
    <submittedName>
        <fullName evidence="2">Uncharacterized protein</fullName>
    </submittedName>
</protein>
<feature type="signal peptide" evidence="1">
    <location>
        <begin position="1"/>
        <end position="24"/>
    </location>
</feature>
<proteinExistence type="predicted"/>
<evidence type="ECO:0000313" key="2">
    <source>
        <dbReference type="EMBL" id="KAK8961623.1"/>
    </source>
</evidence>